<dbReference type="PANTHER" id="PTHR42342:SF1">
    <property type="entry name" value="STATIONARY PHASE PROTEIN 5"/>
    <property type="match status" value="1"/>
</dbReference>
<sequence>MASAAAILGPATLRLLRATVGKTTKAVRIKLAEATRSLQGQAQHAPIPIKSGPTRRQPIHPAALLKQQRRSGTWFSTAGINNVLRRFVSSECRSSPRIHPSRLPSSNTARRVAQFSGRAPFASTLRPNLTGGVLPRTAGGYGLGGGARYFSHTPAAPAHVVQNVSQAMRAFFLSGQKIKYDGVGAHGNAQYRAVSKLEHDASRRLADVTRSAPGAFIDFDLSPTITALGPLAAAVARASASSTFGDEALVHPTTLHTEGLLDVLSVDFDRVLHDLTTVYADLKRLSALGGLPILQEKDTLRVRFPGVDASTVERLCDDVGVLRGVVGQDRGFDTAVGAPVALKLPFAPDSDCEILSPGGSTRSLAGFEIEDGPSLRDSDSFLHEAFVTDMQESSWPSETEGYDVSAPVSSGEFEGLQGIHRFLEECDRGQGRLG</sequence>
<reference evidence="1 2" key="1">
    <citation type="journal article" date="2013" name="Chin. Sci. Bull.">
        <title>Genome survey uncovers the secrets of sex and lifestyle in caterpillar fungus.</title>
        <authorList>
            <person name="Hu X."/>
            <person name="Zhang Y."/>
            <person name="Xiao G."/>
            <person name="Zheng P."/>
            <person name="Xia Y."/>
            <person name="Zhang X."/>
            <person name="St Leger R.J."/>
            <person name="Liu X."/>
            <person name="Wang C."/>
        </authorList>
    </citation>
    <scope>NUCLEOTIDE SEQUENCE [LARGE SCALE GENOMIC DNA]</scope>
    <source>
        <strain evidence="2">Co18 / CGMCC 3.14243</strain>
        <tissue evidence="1">Fruit-body</tissue>
    </source>
</reference>
<name>T5AMQ7_OPHSC</name>
<dbReference type="GO" id="GO:0070628">
    <property type="term" value="F:proteasome binding"/>
    <property type="evidence" value="ECO:0007669"/>
    <property type="project" value="InterPro"/>
</dbReference>
<protein>
    <submittedName>
        <fullName evidence="1">Casein kinase II beta 2 subunit</fullName>
    </submittedName>
</protein>
<dbReference type="AlphaFoldDB" id="T5AMQ7"/>
<dbReference type="eggNOG" id="ENOG502S2SB">
    <property type="taxonomic scope" value="Eukaryota"/>
</dbReference>
<dbReference type="HOGENOM" id="CLU_035164_0_0_1"/>
<dbReference type="PANTHER" id="PTHR42342">
    <property type="entry name" value="STATIONARY PHASE PROTEIN 5"/>
    <property type="match status" value="1"/>
</dbReference>
<dbReference type="Proteomes" id="UP000019374">
    <property type="component" value="Unassembled WGS sequence"/>
</dbReference>
<keyword evidence="1" id="KW-0808">Transferase</keyword>
<gene>
    <name evidence="1" type="ORF">OCS_00607</name>
</gene>
<keyword evidence="1" id="KW-0418">Kinase</keyword>
<dbReference type="EMBL" id="KE652198">
    <property type="protein sequence ID" value="EQL03691.1"/>
    <property type="molecule type" value="Genomic_DNA"/>
</dbReference>
<dbReference type="InterPro" id="IPR038816">
    <property type="entry name" value="Stationary_phase_5"/>
</dbReference>
<proteinExistence type="predicted"/>
<dbReference type="GO" id="GO:0043248">
    <property type="term" value="P:proteasome assembly"/>
    <property type="evidence" value="ECO:0007669"/>
    <property type="project" value="TreeGrafter"/>
</dbReference>
<evidence type="ECO:0000313" key="2">
    <source>
        <dbReference type="Proteomes" id="UP000019374"/>
    </source>
</evidence>
<dbReference type="GO" id="GO:0016301">
    <property type="term" value="F:kinase activity"/>
    <property type="evidence" value="ECO:0007669"/>
    <property type="project" value="UniProtKB-KW"/>
</dbReference>
<accession>T5AMQ7</accession>
<dbReference type="OrthoDB" id="5415241at2759"/>
<evidence type="ECO:0000313" key="1">
    <source>
        <dbReference type="EMBL" id="EQL03691.1"/>
    </source>
</evidence>
<organism evidence="1 2">
    <name type="scientific">Ophiocordyceps sinensis (strain Co18 / CGMCC 3.14243)</name>
    <name type="common">Yarsagumba caterpillar fungus</name>
    <name type="synonym">Hirsutella sinensis</name>
    <dbReference type="NCBI Taxonomy" id="911162"/>
    <lineage>
        <taxon>Eukaryota</taxon>
        <taxon>Fungi</taxon>
        <taxon>Dikarya</taxon>
        <taxon>Ascomycota</taxon>
        <taxon>Pezizomycotina</taxon>
        <taxon>Sordariomycetes</taxon>
        <taxon>Hypocreomycetidae</taxon>
        <taxon>Hypocreales</taxon>
        <taxon>Ophiocordycipitaceae</taxon>
        <taxon>Ophiocordyceps</taxon>
    </lineage>
</organism>